<dbReference type="EMBL" id="FNIG01000004">
    <property type="protein sequence ID" value="SDN38217.1"/>
    <property type="molecule type" value="Genomic_DNA"/>
</dbReference>
<evidence type="ECO:0000313" key="3">
    <source>
        <dbReference type="Proteomes" id="UP000199334"/>
    </source>
</evidence>
<keyword evidence="3" id="KW-1185">Reference proteome</keyword>
<sequence>MRLFSRLLIGIGVIALLIGIFQFLYTHPISEWEEWQEVLTYALFESSARIAGLFGVIFIVIGWLLHKKVKKKGRIFY</sequence>
<organism evidence="2 3">
    <name type="scientific">Tenuibacillus multivorans</name>
    <dbReference type="NCBI Taxonomy" id="237069"/>
    <lineage>
        <taxon>Bacteria</taxon>
        <taxon>Bacillati</taxon>
        <taxon>Bacillota</taxon>
        <taxon>Bacilli</taxon>
        <taxon>Bacillales</taxon>
        <taxon>Bacillaceae</taxon>
        <taxon>Tenuibacillus</taxon>
    </lineage>
</organism>
<evidence type="ECO:0000313" key="2">
    <source>
        <dbReference type="EMBL" id="SDN38217.1"/>
    </source>
</evidence>
<name>A0A1H0AXR7_9BACI</name>
<keyword evidence="1" id="KW-0472">Membrane</keyword>
<keyword evidence="1" id="KW-1133">Transmembrane helix</keyword>
<protein>
    <submittedName>
        <fullName evidence="2">Uncharacterized protein</fullName>
    </submittedName>
</protein>
<evidence type="ECO:0000256" key="1">
    <source>
        <dbReference type="SAM" id="Phobius"/>
    </source>
</evidence>
<gene>
    <name evidence="2" type="ORF">SAMN05216498_2126</name>
</gene>
<reference evidence="2 3" key="1">
    <citation type="submission" date="2016-10" db="EMBL/GenBank/DDBJ databases">
        <authorList>
            <person name="de Groot N.N."/>
        </authorList>
    </citation>
    <scope>NUCLEOTIDE SEQUENCE [LARGE SCALE GENOMIC DNA]</scope>
    <source>
        <strain evidence="2 3">CGMCC 1.3442</strain>
    </source>
</reference>
<keyword evidence="1" id="KW-0812">Transmembrane</keyword>
<dbReference type="RefSeq" id="WP_093856572.1">
    <property type="nucleotide sequence ID" value="NZ_BJVZ01000013.1"/>
</dbReference>
<accession>A0A1H0AXR7</accession>
<feature type="transmembrane region" description="Helical" evidence="1">
    <location>
        <begin position="46"/>
        <end position="65"/>
    </location>
</feature>
<proteinExistence type="predicted"/>
<dbReference type="Proteomes" id="UP000199334">
    <property type="component" value="Unassembled WGS sequence"/>
</dbReference>
<dbReference type="STRING" id="237069.SAMN05216498_2126"/>
<dbReference type="AlphaFoldDB" id="A0A1H0AXR7"/>
<feature type="transmembrane region" description="Helical" evidence="1">
    <location>
        <begin position="7"/>
        <end position="26"/>
    </location>
</feature>
<dbReference type="OrthoDB" id="9846066at2"/>